<feature type="region of interest" description="Disordered" evidence="12">
    <location>
        <begin position="1"/>
        <end position="20"/>
    </location>
</feature>
<dbReference type="RefSeq" id="WP_323449598.1">
    <property type="nucleotide sequence ID" value="NZ_BSBI01000011.1"/>
</dbReference>
<dbReference type="SUPFAM" id="SSF52540">
    <property type="entry name" value="P-loop containing nucleoside triphosphate hydrolases"/>
    <property type="match status" value="1"/>
</dbReference>
<evidence type="ECO:0000256" key="4">
    <source>
        <dbReference type="ARBA" id="ARBA00022490"/>
    </source>
</evidence>
<keyword evidence="7" id="KW-0547">Nucleotide-binding</keyword>
<organism evidence="13 14">
    <name type="scientific">Streptomyces yaizuensis</name>
    <dbReference type="NCBI Taxonomy" id="2989713"/>
    <lineage>
        <taxon>Bacteria</taxon>
        <taxon>Bacillati</taxon>
        <taxon>Actinomycetota</taxon>
        <taxon>Actinomycetes</taxon>
        <taxon>Kitasatosporales</taxon>
        <taxon>Streptomycetaceae</taxon>
        <taxon>Streptomyces</taxon>
    </lineage>
</organism>
<dbReference type="Proteomes" id="UP001291653">
    <property type="component" value="Unassembled WGS sequence"/>
</dbReference>
<dbReference type="PANTHER" id="PTHR33540">
    <property type="entry name" value="TRNA THREONYLCARBAMOYLADENOSINE BIOSYNTHESIS PROTEIN TSAE"/>
    <property type="match status" value="1"/>
</dbReference>
<keyword evidence="14" id="KW-1185">Reference proteome</keyword>
<keyword evidence="4" id="KW-0963">Cytoplasm</keyword>
<evidence type="ECO:0000256" key="5">
    <source>
        <dbReference type="ARBA" id="ARBA00022694"/>
    </source>
</evidence>
<evidence type="ECO:0000256" key="10">
    <source>
        <dbReference type="ARBA" id="ARBA00024908"/>
    </source>
</evidence>
<dbReference type="Pfam" id="PF02367">
    <property type="entry name" value="TsaE"/>
    <property type="match status" value="1"/>
</dbReference>
<dbReference type="EMBL" id="BSBI01000011">
    <property type="protein sequence ID" value="GLF97613.1"/>
    <property type="molecule type" value="Genomic_DNA"/>
</dbReference>
<dbReference type="InterPro" id="IPR027417">
    <property type="entry name" value="P-loop_NTPase"/>
</dbReference>
<protein>
    <recommendedName>
        <fullName evidence="3">tRNA threonylcarbamoyladenosine biosynthesis protein TsaE</fullName>
    </recommendedName>
    <alternativeName>
        <fullName evidence="11">t(6)A37 threonylcarbamoyladenosine biosynthesis protein TsaE</fullName>
    </alternativeName>
</protein>
<comment type="function">
    <text evidence="10">Required for the formation of a threonylcarbamoyl group on adenosine at position 37 (t(6)A37) in tRNAs that read codons beginning with adenine. Is involved in the transfer of the threonylcarbamoyl moiety of threonylcarbamoyl-AMP (TC-AMP) to the N6 group of A37, together with TsaD and TsaB. TsaE seems to play an indirect role in the t(6)A biosynthesis pathway, possibly in regulating the core enzymatic function of TsaD.</text>
</comment>
<name>A0ABQ5P571_9ACTN</name>
<sequence length="194" mass="19922">MEAPHSPAAESATSADHTSAAHLAVDSAEDMRDLGRRLAGLLRPGDLVMLTGELGAGKTTLTRGLGEGLGVRGAVTSPTFVIARVHPSLTGGPALVHVDAYRLGGGLDEMEDLDLDVSLPESVVVVEWGDGKVEDLSDDRLHVVIHRVIGDAGEPGAAGDGEFGESGEDAAADRRRVTLTGYGSRWAGVALPAG</sequence>
<keyword evidence="9" id="KW-0460">Magnesium</keyword>
<keyword evidence="5" id="KW-0819">tRNA processing</keyword>
<evidence type="ECO:0000313" key="14">
    <source>
        <dbReference type="Proteomes" id="UP001291653"/>
    </source>
</evidence>
<comment type="subcellular location">
    <subcellularLocation>
        <location evidence="1">Cytoplasm</location>
    </subcellularLocation>
</comment>
<evidence type="ECO:0000256" key="1">
    <source>
        <dbReference type="ARBA" id="ARBA00004496"/>
    </source>
</evidence>
<evidence type="ECO:0000313" key="13">
    <source>
        <dbReference type="EMBL" id="GLF97613.1"/>
    </source>
</evidence>
<dbReference type="Gene3D" id="3.40.50.300">
    <property type="entry name" value="P-loop containing nucleotide triphosphate hydrolases"/>
    <property type="match status" value="1"/>
</dbReference>
<gene>
    <name evidence="13" type="primary">tsaE</name>
    <name evidence="13" type="ORF">SYYSPA8_24970</name>
</gene>
<accession>A0ABQ5P571</accession>
<feature type="compositionally biased region" description="Low complexity" evidence="12">
    <location>
        <begin position="8"/>
        <end position="20"/>
    </location>
</feature>
<evidence type="ECO:0000256" key="12">
    <source>
        <dbReference type="SAM" id="MobiDB-lite"/>
    </source>
</evidence>
<evidence type="ECO:0000256" key="2">
    <source>
        <dbReference type="ARBA" id="ARBA00007599"/>
    </source>
</evidence>
<reference evidence="13 14" key="1">
    <citation type="submission" date="2022-10" db="EMBL/GenBank/DDBJ databases">
        <title>Draft genome sequence of Streptomyces sp. YSPA8.</title>
        <authorList>
            <person name="Moriuchi R."/>
            <person name="Dohra H."/>
            <person name="Yamamura H."/>
            <person name="Kodani S."/>
        </authorList>
    </citation>
    <scope>NUCLEOTIDE SEQUENCE [LARGE SCALE GENOMIC DNA]</scope>
    <source>
        <strain evidence="13 14">YSPA8</strain>
    </source>
</reference>
<evidence type="ECO:0000256" key="8">
    <source>
        <dbReference type="ARBA" id="ARBA00022840"/>
    </source>
</evidence>
<evidence type="ECO:0000256" key="7">
    <source>
        <dbReference type="ARBA" id="ARBA00022741"/>
    </source>
</evidence>
<comment type="caution">
    <text evidence="13">The sequence shown here is derived from an EMBL/GenBank/DDBJ whole genome shotgun (WGS) entry which is preliminary data.</text>
</comment>
<comment type="similarity">
    <text evidence="2">Belongs to the TsaE family.</text>
</comment>
<dbReference type="NCBIfam" id="TIGR00150">
    <property type="entry name" value="T6A_YjeE"/>
    <property type="match status" value="1"/>
</dbReference>
<dbReference type="PANTHER" id="PTHR33540:SF2">
    <property type="entry name" value="TRNA THREONYLCARBAMOYLADENOSINE BIOSYNTHESIS PROTEIN TSAE"/>
    <property type="match status" value="1"/>
</dbReference>
<dbReference type="InterPro" id="IPR003442">
    <property type="entry name" value="T6A_TsaE"/>
</dbReference>
<evidence type="ECO:0000256" key="6">
    <source>
        <dbReference type="ARBA" id="ARBA00022723"/>
    </source>
</evidence>
<evidence type="ECO:0000256" key="9">
    <source>
        <dbReference type="ARBA" id="ARBA00022842"/>
    </source>
</evidence>
<evidence type="ECO:0000256" key="3">
    <source>
        <dbReference type="ARBA" id="ARBA00019010"/>
    </source>
</evidence>
<proteinExistence type="inferred from homology"/>
<keyword evidence="6" id="KW-0479">Metal-binding</keyword>
<keyword evidence="8" id="KW-0067">ATP-binding</keyword>
<evidence type="ECO:0000256" key="11">
    <source>
        <dbReference type="ARBA" id="ARBA00032441"/>
    </source>
</evidence>